<gene>
    <name evidence="1" type="ORF">PAXRUDRAFT_742012</name>
</gene>
<proteinExistence type="predicted"/>
<protein>
    <submittedName>
        <fullName evidence="1">Uncharacterized protein</fullName>
    </submittedName>
</protein>
<evidence type="ECO:0000313" key="2">
    <source>
        <dbReference type="Proteomes" id="UP000054538"/>
    </source>
</evidence>
<dbReference type="InParanoid" id="A0A0D0E235"/>
<dbReference type="AlphaFoldDB" id="A0A0D0E235"/>
<reference evidence="1 2" key="1">
    <citation type="submission" date="2014-04" db="EMBL/GenBank/DDBJ databases">
        <authorList>
            <consortium name="DOE Joint Genome Institute"/>
            <person name="Kuo A."/>
            <person name="Kohler A."/>
            <person name="Jargeat P."/>
            <person name="Nagy L.G."/>
            <person name="Floudas D."/>
            <person name="Copeland A."/>
            <person name="Barry K.W."/>
            <person name="Cichocki N."/>
            <person name="Veneault-Fourrey C."/>
            <person name="LaButti K."/>
            <person name="Lindquist E.A."/>
            <person name="Lipzen A."/>
            <person name="Lundell T."/>
            <person name="Morin E."/>
            <person name="Murat C."/>
            <person name="Sun H."/>
            <person name="Tunlid A."/>
            <person name="Henrissat B."/>
            <person name="Grigoriev I.V."/>
            <person name="Hibbett D.S."/>
            <person name="Martin F."/>
            <person name="Nordberg H.P."/>
            <person name="Cantor M.N."/>
            <person name="Hua S.X."/>
        </authorList>
    </citation>
    <scope>NUCLEOTIDE SEQUENCE [LARGE SCALE GENOMIC DNA]</scope>
    <source>
        <strain evidence="1 2">Ve08.2h10</strain>
    </source>
</reference>
<dbReference type="EMBL" id="KN824912">
    <property type="protein sequence ID" value="KIK97966.1"/>
    <property type="molecule type" value="Genomic_DNA"/>
</dbReference>
<reference evidence="2" key="2">
    <citation type="submission" date="2015-01" db="EMBL/GenBank/DDBJ databases">
        <title>Evolutionary Origins and Diversification of the Mycorrhizal Mutualists.</title>
        <authorList>
            <consortium name="DOE Joint Genome Institute"/>
            <consortium name="Mycorrhizal Genomics Consortium"/>
            <person name="Kohler A."/>
            <person name="Kuo A."/>
            <person name="Nagy L.G."/>
            <person name="Floudas D."/>
            <person name="Copeland A."/>
            <person name="Barry K.W."/>
            <person name="Cichocki N."/>
            <person name="Veneault-Fourrey C."/>
            <person name="LaButti K."/>
            <person name="Lindquist E.A."/>
            <person name="Lipzen A."/>
            <person name="Lundell T."/>
            <person name="Morin E."/>
            <person name="Murat C."/>
            <person name="Riley R."/>
            <person name="Ohm R."/>
            <person name="Sun H."/>
            <person name="Tunlid A."/>
            <person name="Henrissat B."/>
            <person name="Grigoriev I.V."/>
            <person name="Hibbett D.S."/>
            <person name="Martin F."/>
        </authorList>
    </citation>
    <scope>NUCLEOTIDE SEQUENCE [LARGE SCALE GENOMIC DNA]</scope>
    <source>
        <strain evidence="2">Ve08.2h10</strain>
    </source>
</reference>
<sequence>MITRERLETSSQTFLVDTKIFILLIRGMLVLTCIARRRGLNGDGPLIIFPRAPHPFGRTEISRETQLELDTSTISYPCFKVGHEQAVPVGELASKRDGQAR</sequence>
<name>A0A0D0E235_9AGAM</name>
<dbReference type="Proteomes" id="UP000054538">
    <property type="component" value="Unassembled WGS sequence"/>
</dbReference>
<dbReference type="HOGENOM" id="CLU_2292586_0_0_1"/>
<evidence type="ECO:0000313" key="1">
    <source>
        <dbReference type="EMBL" id="KIK97966.1"/>
    </source>
</evidence>
<organism evidence="1 2">
    <name type="scientific">Paxillus rubicundulus Ve08.2h10</name>
    <dbReference type="NCBI Taxonomy" id="930991"/>
    <lineage>
        <taxon>Eukaryota</taxon>
        <taxon>Fungi</taxon>
        <taxon>Dikarya</taxon>
        <taxon>Basidiomycota</taxon>
        <taxon>Agaricomycotina</taxon>
        <taxon>Agaricomycetes</taxon>
        <taxon>Agaricomycetidae</taxon>
        <taxon>Boletales</taxon>
        <taxon>Paxilineae</taxon>
        <taxon>Paxillaceae</taxon>
        <taxon>Paxillus</taxon>
    </lineage>
</organism>
<keyword evidence="2" id="KW-1185">Reference proteome</keyword>
<accession>A0A0D0E235</accession>